<dbReference type="EMBL" id="JAGFNK010000205">
    <property type="protein sequence ID" value="KAI9458809.1"/>
    <property type="molecule type" value="Genomic_DNA"/>
</dbReference>
<evidence type="ECO:0000313" key="2">
    <source>
        <dbReference type="Proteomes" id="UP001207468"/>
    </source>
</evidence>
<proteinExistence type="predicted"/>
<keyword evidence="1" id="KW-0540">Nuclease</keyword>
<reference evidence="1" key="1">
    <citation type="submission" date="2021-03" db="EMBL/GenBank/DDBJ databases">
        <title>Evolutionary priming and transition to the ectomycorrhizal habit in an iconic lineage of mushroom-forming fungi: is preadaptation a requirement?</title>
        <authorList>
            <consortium name="DOE Joint Genome Institute"/>
            <person name="Looney B.P."/>
            <person name="Miyauchi S."/>
            <person name="Morin E."/>
            <person name="Drula E."/>
            <person name="Courty P.E."/>
            <person name="Chicoki N."/>
            <person name="Fauchery L."/>
            <person name="Kohler A."/>
            <person name="Kuo A."/>
            <person name="LaButti K."/>
            <person name="Pangilinan J."/>
            <person name="Lipzen A."/>
            <person name="Riley R."/>
            <person name="Andreopoulos W."/>
            <person name="He G."/>
            <person name="Johnson J."/>
            <person name="Barry K.W."/>
            <person name="Grigoriev I.V."/>
            <person name="Nagy L."/>
            <person name="Hibbett D."/>
            <person name="Henrissat B."/>
            <person name="Matheny P.B."/>
            <person name="Labbe J."/>
            <person name="Martin A.F."/>
        </authorList>
    </citation>
    <scope>NUCLEOTIDE SEQUENCE</scope>
    <source>
        <strain evidence="1">BPL698</strain>
    </source>
</reference>
<organism evidence="1 2">
    <name type="scientific">Russula earlei</name>
    <dbReference type="NCBI Taxonomy" id="71964"/>
    <lineage>
        <taxon>Eukaryota</taxon>
        <taxon>Fungi</taxon>
        <taxon>Dikarya</taxon>
        <taxon>Basidiomycota</taxon>
        <taxon>Agaricomycotina</taxon>
        <taxon>Agaricomycetes</taxon>
        <taxon>Russulales</taxon>
        <taxon>Russulaceae</taxon>
        <taxon>Russula</taxon>
    </lineage>
</organism>
<keyword evidence="2" id="KW-1185">Reference proteome</keyword>
<protein>
    <submittedName>
        <fullName evidence="1">tRNA-splicing endonuclease subunit sen54 N-term-domain-containing protein</fullName>
    </submittedName>
</protein>
<sequence length="458" mass="51616">MDDTLEQPNPFSNSSAREEEDEQGSSGDEDGGLDWTKLPQGNSTARPIIPKRGEKDFEPAQGGGSGLQRHNLERARAAMFDAIRSTRAISSKSVSYAVWYPDLARAHVTVARGVHFTSMGHSVQRPSSRSSSSSGKPQKRLELLPEEALYLVEKGALFCWKASREGEGGDVEWDSASQGAPMSVQQAYAEMIGKQDLTLDRYLAFAYLRRLGYIVTRAKSPSPAYPVPAAYPISQKRSTASIFSRVLAALCSPFRRFLSWLIQPSTTWWRPLVHRRWLHHNMDYPSIFRTLRFFPSGHSVPLQSQPPRSIFYHLHKPNSPYRKTMPPPPDFAIVVVNARTTPIPTLAELTCMYEGLPVVPPPVPRKRRPSFEKQVPGPKYSPSQRARSEFSTIPPDWVVVAFPVQLLVVPRQMQHQSRLTLSWHSDKEISPSSSLLWMWAPVSFFRFGQGAFEEWPMA</sequence>
<keyword evidence="1" id="KW-0255">Endonuclease</keyword>
<comment type="caution">
    <text evidence="1">The sequence shown here is derived from an EMBL/GenBank/DDBJ whole genome shotgun (WGS) entry which is preliminary data.</text>
</comment>
<accession>A0ACC0U2L3</accession>
<gene>
    <name evidence="1" type="ORF">F5148DRAFT_1320420</name>
</gene>
<keyword evidence="1" id="KW-0378">Hydrolase</keyword>
<dbReference type="Proteomes" id="UP001207468">
    <property type="component" value="Unassembled WGS sequence"/>
</dbReference>
<name>A0ACC0U2L3_9AGAM</name>
<evidence type="ECO:0000313" key="1">
    <source>
        <dbReference type="EMBL" id="KAI9458809.1"/>
    </source>
</evidence>